<feature type="transmembrane region" description="Helical" evidence="6">
    <location>
        <begin position="20"/>
        <end position="43"/>
    </location>
</feature>
<sequence>MIYGHIFGGDIMEHFKRGVLLTLIGGTCWGFSGASGQFLFTHYQANPMWLTSMRMCFAGLLITLFGALTQKEAMKRLVSQKKDLIKTFGFGFVLMLCQFTYLQAINTSNAGTASVLQYLSPIYIMIFVCLTSKRLPNKIEALCIVLALGGAFVIATHGRLNGLALTPTGLFWGIACGFTSAAYSIYPKRLMAVYGSVPVTGIGMLFGGVVLLCAGKTWTLAPALDLDGLLVTIGIIVIGTAAAFTLYLQGVVDIGPIKASMIASIEPVSATLFAFVWLSTPFKGIDLVGFAMILVTIFLLALPSDQVSNS</sequence>
<feature type="transmembrane region" description="Helical" evidence="6">
    <location>
        <begin position="139"/>
        <end position="157"/>
    </location>
</feature>
<feature type="transmembrane region" description="Helical" evidence="6">
    <location>
        <begin position="193"/>
        <end position="217"/>
    </location>
</feature>
<dbReference type="Proteomes" id="UP001196408">
    <property type="component" value="Unassembled WGS sequence"/>
</dbReference>
<dbReference type="EMBL" id="JAHOEL010000018">
    <property type="protein sequence ID" value="MBV3392455.1"/>
    <property type="molecule type" value="Genomic_DNA"/>
</dbReference>
<feature type="domain" description="EamA" evidence="7">
    <location>
        <begin position="168"/>
        <end position="301"/>
    </location>
</feature>
<dbReference type="GO" id="GO:0016020">
    <property type="term" value="C:membrane"/>
    <property type="evidence" value="ECO:0007669"/>
    <property type="project" value="UniProtKB-SubCell"/>
</dbReference>
<feature type="transmembrane region" description="Helical" evidence="6">
    <location>
        <begin position="284"/>
        <end position="302"/>
    </location>
</feature>
<evidence type="ECO:0000256" key="6">
    <source>
        <dbReference type="SAM" id="Phobius"/>
    </source>
</evidence>
<gene>
    <name evidence="8" type="ORF">KSV97_03775</name>
    <name evidence="9" type="ORF">KSW06_04120</name>
</gene>
<accession>A0AAW4MT49</accession>
<feature type="domain" description="EamA" evidence="7">
    <location>
        <begin position="17"/>
        <end position="155"/>
    </location>
</feature>
<proteinExistence type="inferred from homology"/>
<feature type="transmembrane region" description="Helical" evidence="6">
    <location>
        <begin position="229"/>
        <end position="248"/>
    </location>
</feature>
<comment type="similarity">
    <text evidence="2">Belongs to the EamA transporter family.</text>
</comment>
<organism evidence="8 10">
    <name type="scientific">Catenibacterium mitsuokai</name>
    <dbReference type="NCBI Taxonomy" id="100886"/>
    <lineage>
        <taxon>Bacteria</taxon>
        <taxon>Bacillati</taxon>
        <taxon>Bacillota</taxon>
        <taxon>Erysipelotrichia</taxon>
        <taxon>Erysipelotrichales</taxon>
        <taxon>Coprobacillaceae</taxon>
        <taxon>Catenibacterium</taxon>
    </lineage>
</organism>
<evidence type="ECO:0000313" key="8">
    <source>
        <dbReference type="EMBL" id="MBV3382365.1"/>
    </source>
</evidence>
<evidence type="ECO:0000256" key="5">
    <source>
        <dbReference type="ARBA" id="ARBA00023136"/>
    </source>
</evidence>
<evidence type="ECO:0000256" key="3">
    <source>
        <dbReference type="ARBA" id="ARBA00022692"/>
    </source>
</evidence>
<evidence type="ECO:0000313" key="9">
    <source>
        <dbReference type="EMBL" id="MBV3392455.1"/>
    </source>
</evidence>
<keyword evidence="4 6" id="KW-1133">Transmembrane helix</keyword>
<keyword evidence="11" id="KW-1185">Reference proteome</keyword>
<dbReference type="PANTHER" id="PTHR32322">
    <property type="entry name" value="INNER MEMBRANE TRANSPORTER"/>
    <property type="match status" value="1"/>
</dbReference>
<feature type="transmembrane region" description="Helical" evidence="6">
    <location>
        <begin position="260"/>
        <end position="278"/>
    </location>
</feature>
<evidence type="ECO:0000313" key="11">
    <source>
        <dbReference type="Proteomes" id="UP001197492"/>
    </source>
</evidence>
<dbReference type="InterPro" id="IPR050638">
    <property type="entry name" value="AA-Vitamin_Transporters"/>
</dbReference>
<comment type="caution">
    <text evidence="8">The sequence shown here is derived from an EMBL/GenBank/DDBJ whole genome shotgun (WGS) entry which is preliminary data.</text>
</comment>
<feature type="transmembrane region" description="Helical" evidence="6">
    <location>
        <begin position="49"/>
        <end position="68"/>
    </location>
</feature>
<dbReference type="AlphaFoldDB" id="A0AAW4MT49"/>
<evidence type="ECO:0000259" key="7">
    <source>
        <dbReference type="Pfam" id="PF00892"/>
    </source>
</evidence>
<evidence type="ECO:0000256" key="4">
    <source>
        <dbReference type="ARBA" id="ARBA00022989"/>
    </source>
</evidence>
<reference evidence="8 11" key="1">
    <citation type="submission" date="2021-06" db="EMBL/GenBank/DDBJ databases">
        <title>Collection of gut derived symbiotic bacterial strains cultured from healthy donors.</title>
        <authorList>
            <person name="Lin H."/>
            <person name="Littmann E."/>
            <person name="Pamer E.G."/>
        </authorList>
    </citation>
    <scope>NUCLEOTIDE SEQUENCE</scope>
    <source>
        <strain evidence="9 11">MSK.21.70</strain>
        <strain evidence="8">MSK.21.82</strain>
    </source>
</reference>
<feature type="transmembrane region" description="Helical" evidence="6">
    <location>
        <begin position="169"/>
        <end position="186"/>
    </location>
</feature>
<keyword evidence="3 6" id="KW-0812">Transmembrane</keyword>
<dbReference type="EMBL" id="JAHOEF010000016">
    <property type="protein sequence ID" value="MBV3382365.1"/>
    <property type="molecule type" value="Genomic_DNA"/>
</dbReference>
<evidence type="ECO:0000256" key="1">
    <source>
        <dbReference type="ARBA" id="ARBA00004141"/>
    </source>
</evidence>
<feature type="transmembrane region" description="Helical" evidence="6">
    <location>
        <begin position="111"/>
        <end position="132"/>
    </location>
</feature>
<dbReference type="InterPro" id="IPR000620">
    <property type="entry name" value="EamA_dom"/>
</dbReference>
<name>A0AAW4MT49_9FIRM</name>
<keyword evidence="5 6" id="KW-0472">Membrane</keyword>
<dbReference type="Proteomes" id="UP001197492">
    <property type="component" value="Unassembled WGS sequence"/>
</dbReference>
<dbReference type="PANTHER" id="PTHR32322:SF2">
    <property type="entry name" value="EAMA DOMAIN-CONTAINING PROTEIN"/>
    <property type="match status" value="1"/>
</dbReference>
<evidence type="ECO:0000313" key="10">
    <source>
        <dbReference type="Proteomes" id="UP001196408"/>
    </source>
</evidence>
<evidence type="ECO:0000256" key="2">
    <source>
        <dbReference type="ARBA" id="ARBA00007362"/>
    </source>
</evidence>
<dbReference type="Pfam" id="PF00892">
    <property type="entry name" value="EamA"/>
    <property type="match status" value="2"/>
</dbReference>
<feature type="transmembrane region" description="Helical" evidence="6">
    <location>
        <begin position="88"/>
        <end position="105"/>
    </location>
</feature>
<protein>
    <submittedName>
        <fullName evidence="8">DMT family transporter</fullName>
    </submittedName>
</protein>
<comment type="subcellular location">
    <subcellularLocation>
        <location evidence="1">Membrane</location>
        <topology evidence="1">Multi-pass membrane protein</topology>
    </subcellularLocation>
</comment>